<evidence type="ECO:0000313" key="3">
    <source>
        <dbReference type="Proteomes" id="UP000094043"/>
    </source>
</evidence>
<keyword evidence="3" id="KW-1185">Reference proteome</keyword>
<dbReference type="KEGG" id="cdep:91087545"/>
<reference evidence="2" key="1">
    <citation type="submission" date="2016-06" db="EMBL/GenBank/DDBJ databases">
        <authorList>
            <person name="Cuomo C."/>
            <person name="Litvintseva A."/>
            <person name="Heitman J."/>
            <person name="Chen Y."/>
            <person name="Sun S."/>
            <person name="Springer D."/>
            <person name="Dromer F."/>
            <person name="Young S."/>
            <person name="Zeng Q."/>
            <person name="Chapman S."/>
            <person name="Gujja S."/>
            <person name="Saif S."/>
            <person name="Birren B."/>
        </authorList>
    </citation>
    <scope>NUCLEOTIDE SEQUENCE</scope>
    <source>
        <strain evidence="2">CBS 7841</strain>
    </source>
</reference>
<dbReference type="AlphaFoldDB" id="A0A1E3I1Y1"/>
<dbReference type="VEuPathDB" id="FungiDB:L203_05368"/>
<proteinExistence type="predicted"/>
<name>A0A1E3I1Y1_9TREE</name>
<feature type="region of interest" description="Disordered" evidence="1">
    <location>
        <begin position="35"/>
        <end position="81"/>
    </location>
</feature>
<organism evidence="2 3">
    <name type="scientific">Cryptococcus depauperatus CBS 7841</name>
    <dbReference type="NCBI Taxonomy" id="1295531"/>
    <lineage>
        <taxon>Eukaryota</taxon>
        <taxon>Fungi</taxon>
        <taxon>Dikarya</taxon>
        <taxon>Basidiomycota</taxon>
        <taxon>Agaricomycotina</taxon>
        <taxon>Tremellomycetes</taxon>
        <taxon>Tremellales</taxon>
        <taxon>Cryptococcaceae</taxon>
        <taxon>Cryptococcus</taxon>
    </lineage>
</organism>
<reference evidence="2" key="3">
    <citation type="submission" date="2024-01" db="EMBL/GenBank/DDBJ databases">
        <authorList>
            <person name="Coelho M.A."/>
            <person name="David-Palma M."/>
            <person name="Shea T."/>
            <person name="Sun S."/>
            <person name="Cuomo C.A."/>
            <person name="Heitman J."/>
        </authorList>
    </citation>
    <scope>NUCLEOTIDE SEQUENCE</scope>
    <source>
        <strain evidence="2">CBS 7841</strain>
    </source>
</reference>
<dbReference type="GeneID" id="91087545"/>
<sequence>MPSRGSSCQSSWLSSISPQSIPNFISRLASQRSLQPSSRFSSQPSSRFSSQPLRSALKSSVNPTTNTTNTSNTTPPSSVPFTKTEVDIYSLQTIFSKPNTYDPEVARSSFNNDSFRSFVSSFYDETATPSRMTSTYKTSLPNSWVEHFIDKRTKRWTEYNGMSDAQRLKTWNDMRSSLKTTLPSWAWKSNAESSLQPPSSTTPPSSQPPSQTFTQPSSYAPSRPPSQTTGRYKSTMDESKGIIDYVRSYTGSGCPLQGKDARTWMAYYDVYGRQGITPNDVDAIMRITGCRWSNAITHQTMEDTIASCNNTNWSEVFGTSFKT</sequence>
<accession>A0A1E3I1Y1</accession>
<protein>
    <submittedName>
        <fullName evidence="2">Uncharacterized protein</fullName>
    </submittedName>
</protein>
<dbReference type="EMBL" id="CP143787">
    <property type="protein sequence ID" value="WVN88133.1"/>
    <property type="molecule type" value="Genomic_DNA"/>
</dbReference>
<gene>
    <name evidence="2" type="ORF">L203_103334</name>
</gene>
<feature type="region of interest" description="Disordered" evidence="1">
    <location>
        <begin position="190"/>
        <end position="235"/>
    </location>
</feature>
<evidence type="ECO:0000313" key="2">
    <source>
        <dbReference type="EMBL" id="WVN88133.1"/>
    </source>
</evidence>
<reference evidence="2" key="2">
    <citation type="journal article" date="2022" name="Elife">
        <title>Obligate sexual reproduction of a homothallic fungus closely related to the Cryptococcus pathogenic species complex.</title>
        <authorList>
            <person name="Passer A.R."/>
            <person name="Clancey S.A."/>
            <person name="Shea T."/>
            <person name="David-Palma M."/>
            <person name="Averette A.F."/>
            <person name="Boekhout T."/>
            <person name="Porcel B.M."/>
            <person name="Nowrousian M."/>
            <person name="Cuomo C.A."/>
            <person name="Sun S."/>
            <person name="Heitman J."/>
            <person name="Coelho M.A."/>
        </authorList>
    </citation>
    <scope>NUCLEOTIDE SEQUENCE</scope>
    <source>
        <strain evidence="2">CBS 7841</strain>
    </source>
</reference>
<dbReference type="Proteomes" id="UP000094043">
    <property type="component" value="Chromosome 4"/>
</dbReference>
<feature type="compositionally biased region" description="Low complexity" evidence="1">
    <location>
        <begin position="35"/>
        <end position="80"/>
    </location>
</feature>
<evidence type="ECO:0000256" key="1">
    <source>
        <dbReference type="SAM" id="MobiDB-lite"/>
    </source>
</evidence>
<feature type="compositionally biased region" description="Low complexity" evidence="1">
    <location>
        <begin position="193"/>
        <end position="218"/>
    </location>
</feature>
<dbReference type="RefSeq" id="XP_066068833.1">
    <property type="nucleotide sequence ID" value="XM_066212736.1"/>
</dbReference>